<organism evidence="1 2">
    <name type="scientific">Sulfolobus tengchongensis</name>
    <dbReference type="NCBI Taxonomy" id="207809"/>
    <lineage>
        <taxon>Archaea</taxon>
        <taxon>Thermoproteota</taxon>
        <taxon>Thermoprotei</taxon>
        <taxon>Sulfolobales</taxon>
        <taxon>Sulfolobaceae</taxon>
        <taxon>Sulfolobus</taxon>
    </lineage>
</organism>
<accession>A0AAX4L3W3</accession>
<reference evidence="1 2" key="1">
    <citation type="submission" date="2024-02" db="EMBL/GenBank/DDBJ databases">
        <title>STSV induces naive adaptation in Sulfolobus.</title>
        <authorList>
            <person name="Xiang X."/>
            <person name="Song M."/>
        </authorList>
    </citation>
    <scope>NUCLEOTIDE SEQUENCE [LARGE SCALE GENOMIC DNA]</scope>
    <source>
        <strain evidence="1 2">RT2</strain>
        <plasmid evidence="1 2">pRT2</plasmid>
    </source>
</reference>
<evidence type="ECO:0000313" key="2">
    <source>
        <dbReference type="Proteomes" id="UP001432202"/>
    </source>
</evidence>
<geneLocation type="plasmid" evidence="1 2">
    <name>pRT2</name>
</geneLocation>
<name>A0AAX4L3W3_9CREN</name>
<keyword evidence="2" id="KW-1185">Reference proteome</keyword>
<proteinExistence type="predicted"/>
<sequence length="101" mass="12035">MRLFYIEGLGTVRKNDKVVTRYKVAFTDIFGRYRTNRKGYVTDIIEIVYSELDRDENVDKVIEELRELLKQRRKEVIVDEIEFKIAESIVKVLALAGMLYW</sequence>
<protein>
    <submittedName>
        <fullName evidence="1">Uncharacterized protein</fullName>
    </submittedName>
</protein>
<dbReference type="GeneID" id="89337899"/>
<dbReference type="RefSeq" id="WP_338604937.1">
    <property type="nucleotide sequence ID" value="NZ_CP146017.1"/>
</dbReference>
<dbReference type="EMBL" id="CP146017">
    <property type="protein sequence ID" value="WWQ61898.1"/>
    <property type="molecule type" value="Genomic_DNA"/>
</dbReference>
<evidence type="ECO:0000313" key="1">
    <source>
        <dbReference type="EMBL" id="WWQ61898.1"/>
    </source>
</evidence>
<dbReference type="AlphaFoldDB" id="A0AAX4L3W3"/>
<gene>
    <name evidence="1" type="ORF">V6M85_13980</name>
</gene>
<dbReference type="Proteomes" id="UP001432202">
    <property type="component" value="Plasmid pRT2"/>
</dbReference>
<keyword evidence="1" id="KW-0614">Plasmid</keyword>